<keyword evidence="1" id="KW-0378">Hydrolase</keyword>
<dbReference type="OrthoDB" id="1750912at2759"/>
<dbReference type="STRING" id="63057.A0A2P5ENF4"/>
<accession>A0A2P5ENF4</accession>
<feature type="non-terminal residue" evidence="1">
    <location>
        <position position="113"/>
    </location>
</feature>
<protein>
    <submittedName>
        <fullName evidence="1">Endonuclease/exonuclease/phosphatase</fullName>
    </submittedName>
</protein>
<dbReference type="Proteomes" id="UP000237000">
    <property type="component" value="Unassembled WGS sequence"/>
</dbReference>
<dbReference type="Gene3D" id="3.60.10.10">
    <property type="entry name" value="Endonuclease/exonuclease/phosphatase"/>
    <property type="match status" value="1"/>
</dbReference>
<gene>
    <name evidence="1" type="ORF">TorRG33x02_170290</name>
</gene>
<dbReference type="SUPFAM" id="SSF56219">
    <property type="entry name" value="DNase I-like"/>
    <property type="match status" value="1"/>
</dbReference>
<dbReference type="InParanoid" id="A0A2P5ENF4"/>
<comment type="caution">
    <text evidence="1">The sequence shown here is derived from an EMBL/GenBank/DDBJ whole genome shotgun (WGS) entry which is preliminary data.</text>
</comment>
<keyword evidence="1" id="KW-0255">Endonuclease</keyword>
<dbReference type="PANTHER" id="PTHR33710:SF71">
    <property type="entry name" value="ENDONUCLEASE_EXONUCLEASE_PHOSPHATASE DOMAIN-CONTAINING PROTEIN"/>
    <property type="match status" value="1"/>
</dbReference>
<reference evidence="2" key="1">
    <citation type="submission" date="2016-06" db="EMBL/GenBank/DDBJ databases">
        <title>Parallel loss of symbiosis genes in relatives of nitrogen-fixing non-legume Parasponia.</title>
        <authorList>
            <person name="Van Velzen R."/>
            <person name="Holmer R."/>
            <person name="Bu F."/>
            <person name="Rutten L."/>
            <person name="Van Zeijl A."/>
            <person name="Liu W."/>
            <person name="Santuari L."/>
            <person name="Cao Q."/>
            <person name="Sharma T."/>
            <person name="Shen D."/>
            <person name="Roswanjaya Y."/>
            <person name="Wardhani T."/>
            <person name="Kalhor M.S."/>
            <person name="Jansen J."/>
            <person name="Van den Hoogen J."/>
            <person name="Gungor B."/>
            <person name="Hartog M."/>
            <person name="Hontelez J."/>
            <person name="Verver J."/>
            <person name="Yang W.-C."/>
            <person name="Schijlen E."/>
            <person name="Repin R."/>
            <person name="Schilthuizen M."/>
            <person name="Schranz E."/>
            <person name="Heidstra R."/>
            <person name="Miyata K."/>
            <person name="Fedorova E."/>
            <person name="Kohlen W."/>
            <person name="Bisseling T."/>
            <person name="Smit S."/>
            <person name="Geurts R."/>
        </authorList>
    </citation>
    <scope>NUCLEOTIDE SEQUENCE [LARGE SCALE GENOMIC DNA]</scope>
    <source>
        <strain evidence="2">cv. RG33-2</strain>
    </source>
</reference>
<dbReference type="InterPro" id="IPR036691">
    <property type="entry name" value="Endo/exonu/phosph_ase_sf"/>
</dbReference>
<dbReference type="EMBL" id="JXTC01000121">
    <property type="protein sequence ID" value="PON87080.1"/>
    <property type="molecule type" value="Genomic_DNA"/>
</dbReference>
<evidence type="ECO:0000313" key="2">
    <source>
        <dbReference type="Proteomes" id="UP000237000"/>
    </source>
</evidence>
<dbReference type="GO" id="GO:0004519">
    <property type="term" value="F:endonuclease activity"/>
    <property type="evidence" value="ECO:0007669"/>
    <property type="project" value="UniProtKB-KW"/>
</dbReference>
<dbReference type="GO" id="GO:0004527">
    <property type="term" value="F:exonuclease activity"/>
    <property type="evidence" value="ECO:0007669"/>
    <property type="project" value="UniProtKB-KW"/>
</dbReference>
<organism evidence="1 2">
    <name type="scientific">Trema orientale</name>
    <name type="common">Charcoal tree</name>
    <name type="synonym">Celtis orientalis</name>
    <dbReference type="NCBI Taxonomy" id="63057"/>
    <lineage>
        <taxon>Eukaryota</taxon>
        <taxon>Viridiplantae</taxon>
        <taxon>Streptophyta</taxon>
        <taxon>Embryophyta</taxon>
        <taxon>Tracheophyta</taxon>
        <taxon>Spermatophyta</taxon>
        <taxon>Magnoliopsida</taxon>
        <taxon>eudicotyledons</taxon>
        <taxon>Gunneridae</taxon>
        <taxon>Pentapetalae</taxon>
        <taxon>rosids</taxon>
        <taxon>fabids</taxon>
        <taxon>Rosales</taxon>
        <taxon>Cannabaceae</taxon>
        <taxon>Trema</taxon>
    </lineage>
</organism>
<name>A0A2P5ENF4_TREOI</name>
<dbReference type="PANTHER" id="PTHR33710">
    <property type="entry name" value="BNAC02G09200D PROTEIN"/>
    <property type="match status" value="1"/>
</dbReference>
<evidence type="ECO:0000313" key="1">
    <source>
        <dbReference type="EMBL" id="PON87080.1"/>
    </source>
</evidence>
<keyword evidence="2" id="KW-1185">Reference proteome</keyword>
<dbReference type="AlphaFoldDB" id="A0A2P5ENF4"/>
<keyword evidence="1" id="KW-0269">Exonuclease</keyword>
<keyword evidence="1" id="KW-0540">Nuclease</keyword>
<sequence>MKEFDSLIREMDLVDPSLCNASFTWTNFRVVPICCRLDRFLFSNNWAAGFEFCRQEAEATMVSDHCPVILDICPTKWGLAPFRCENAWVEHKYFKRDFDKWWKEVSVYGWEGH</sequence>
<proteinExistence type="predicted"/>